<accession>A0A318UEQ1</accession>
<evidence type="ECO:0000313" key="1">
    <source>
        <dbReference type="EMBL" id="PYF74894.1"/>
    </source>
</evidence>
<dbReference type="EMBL" id="QKLU01000003">
    <property type="protein sequence ID" value="PYF74894.1"/>
    <property type="molecule type" value="Genomic_DNA"/>
</dbReference>
<gene>
    <name evidence="1" type="ORF">B0O44_103340</name>
</gene>
<sequence>MEWFEVKFIHIVLPVRIGKGTPIGGKSTKNRCIQSVYMPIF</sequence>
<name>A0A318UEQ1_9SPHI</name>
<organism evidence="1 2">
    <name type="scientific">Pedobacter nutrimenti</name>
    <dbReference type="NCBI Taxonomy" id="1241337"/>
    <lineage>
        <taxon>Bacteria</taxon>
        <taxon>Pseudomonadati</taxon>
        <taxon>Bacteroidota</taxon>
        <taxon>Sphingobacteriia</taxon>
        <taxon>Sphingobacteriales</taxon>
        <taxon>Sphingobacteriaceae</taxon>
        <taxon>Pedobacter</taxon>
    </lineage>
</organism>
<comment type="caution">
    <text evidence="1">The sequence shown here is derived from an EMBL/GenBank/DDBJ whole genome shotgun (WGS) entry which is preliminary data.</text>
</comment>
<evidence type="ECO:0000313" key="2">
    <source>
        <dbReference type="Proteomes" id="UP000248198"/>
    </source>
</evidence>
<reference evidence="1 2" key="1">
    <citation type="submission" date="2018-06" db="EMBL/GenBank/DDBJ databases">
        <title>Genomic Encyclopedia of Archaeal and Bacterial Type Strains, Phase II (KMG-II): from individual species to whole genera.</title>
        <authorList>
            <person name="Goeker M."/>
        </authorList>
    </citation>
    <scope>NUCLEOTIDE SEQUENCE [LARGE SCALE GENOMIC DNA]</scope>
    <source>
        <strain evidence="1 2">DSM 27372</strain>
    </source>
</reference>
<dbReference type="AlphaFoldDB" id="A0A318UEQ1"/>
<keyword evidence="2" id="KW-1185">Reference proteome</keyword>
<protein>
    <submittedName>
        <fullName evidence="1">Uncharacterized protein</fullName>
    </submittedName>
</protein>
<proteinExistence type="predicted"/>
<dbReference type="Proteomes" id="UP000248198">
    <property type="component" value="Unassembled WGS sequence"/>
</dbReference>